<evidence type="ECO:0000313" key="3">
    <source>
        <dbReference type="Proteomes" id="UP001229651"/>
    </source>
</evidence>
<name>A0ABU0ENW6_9PSEU</name>
<keyword evidence="3" id="KW-1185">Reference proteome</keyword>
<evidence type="ECO:0000256" key="1">
    <source>
        <dbReference type="SAM" id="Coils"/>
    </source>
</evidence>
<feature type="coiled-coil region" evidence="1">
    <location>
        <begin position="98"/>
        <end position="125"/>
    </location>
</feature>
<proteinExistence type="predicted"/>
<keyword evidence="1" id="KW-0175">Coiled coil</keyword>
<dbReference type="Proteomes" id="UP001229651">
    <property type="component" value="Unassembled WGS sequence"/>
</dbReference>
<organism evidence="2 3">
    <name type="scientific">Amycolatopsis thermophila</name>
    <dbReference type="NCBI Taxonomy" id="206084"/>
    <lineage>
        <taxon>Bacteria</taxon>
        <taxon>Bacillati</taxon>
        <taxon>Actinomycetota</taxon>
        <taxon>Actinomycetes</taxon>
        <taxon>Pseudonocardiales</taxon>
        <taxon>Pseudonocardiaceae</taxon>
        <taxon>Amycolatopsis</taxon>
    </lineage>
</organism>
<protein>
    <recommendedName>
        <fullName evidence="4">Tape measure protein</fullName>
    </recommendedName>
</protein>
<accession>A0ABU0ENW6</accession>
<evidence type="ECO:0008006" key="4">
    <source>
        <dbReference type="Google" id="ProtNLM"/>
    </source>
</evidence>
<reference evidence="2 3" key="1">
    <citation type="submission" date="2023-07" db="EMBL/GenBank/DDBJ databases">
        <title>Sequencing the genomes of 1000 actinobacteria strains.</title>
        <authorList>
            <person name="Klenk H.-P."/>
        </authorList>
    </citation>
    <scope>NUCLEOTIDE SEQUENCE [LARGE SCALE GENOMIC DNA]</scope>
    <source>
        <strain evidence="2 3">DSM 45805</strain>
    </source>
</reference>
<dbReference type="EMBL" id="JAUSUT010000001">
    <property type="protein sequence ID" value="MDQ0376492.1"/>
    <property type="molecule type" value="Genomic_DNA"/>
</dbReference>
<dbReference type="RefSeq" id="WP_306988369.1">
    <property type="nucleotide sequence ID" value="NZ_JAUSUT010000001.1"/>
</dbReference>
<sequence length="1255" mass="128730">MTSPNLGSVEVDVELNVADIEPRLRRALRRPAERAGEDFEDSFGQSGDRAGRKWADRFRVGMRGRMRAVQAEVGVSVDESSLAQAREQVERATRVESLLSVDADVRKAQREIAELVQQRGTARLDIDADISRVQKKLAELEGQRGTSIEVDADIRKYEARLRSLRAQRETAEIDVDADIRRAQNRIQGLTARGNLLRLQVDADARGVRDVERDLSALTTVARNAGSALTSVVTTGAKLTLVGAGAGAAVAGVTSLTGGVVALGAALGQAAGAAGLLPAALLGVQSVVGTIKLGTQGLEDALGAVAEGDAKALNEAMKELAPSAQAFVRAVAGAKPAFDRMQLGVQQRLFDGLANSVSRLAARYLPVANRLFGATADNLNAAAKEALRFANDSEVLGQTKNLVENLIDSTHNLVPAVKPALSAFLDISEVGSKFLPDMAAGVSRLSERFADFIRNAAATGELDKFFTASLDTLRELGVTVRDFAVGLGNVFKIANQQGGGLLNTLQGVAEQFRAWTESAQGQKSLMSFFDAMQRITAALLPVVGELVQALGAIAPIVANLAETLFPALQPVIRTLADSLREIAPDIQTFAQGLADAVSSPEVQQGLRDLINGLGDLLAAVGPKLPAIASAFGDIASAIGTVVGWAAKLIDILPSGLVEVTAKAAIAYAVLKKFGLLDLGKSLGKSFSAGLGAAFDSGDRKVASGGKRWARTLTGVLKGAGWAGVGLSIADELFSAKNLGISEKDLKQLGLSSDAGGIEVALNGIGLIGKEFGKIFTGDSDPIKFISRLTGSNLESLIFGDFNKGIDDAVGRWKTTIGQGLEGVRGVFDQGWGNIHQDTLGSWMQIGDAVGSGVANLRSIADIGFVGVREKALAGWTGLRDDALFSWAETTAAVSTGITALGVTVGAGIAGVAASALAGWAQMQAGTLGAWMGINGTVGAGVAQMQGTVGAGVAGMVGTVGSGLAQMQGAVAGGFGGMVGAVGSGLAQMQGANLAGWAGMVSTTQAKGAEVIAAARGVGSGIAGAFNGINLRGVGAALMDGLAAGIEARAAYAAAKARAAAAAVAAAAAGVLQVASPSKVFIRIGQFVMDGLIVGMENRQGAVVRAAEQVAASVGEAATRAAKTSPMQQAAQEMLTALTSGATFFEDFSFRGASALAKQFNDVLADQFYGQGGVFDANAIERFLRGVAGGAPLGGYGRAGVLDGIPPLYQASSAAPAAGGVSRVTTNSPVFHITEAHDARATAAAVDARWRSIVSRF</sequence>
<comment type="caution">
    <text evidence="2">The sequence shown here is derived from an EMBL/GenBank/DDBJ whole genome shotgun (WGS) entry which is preliminary data.</text>
</comment>
<evidence type="ECO:0000313" key="2">
    <source>
        <dbReference type="EMBL" id="MDQ0376492.1"/>
    </source>
</evidence>
<gene>
    <name evidence="2" type="ORF">FB470_000486</name>
</gene>